<evidence type="ECO:0000313" key="2">
    <source>
        <dbReference type="EMBL" id="SVE42567.1"/>
    </source>
</evidence>
<feature type="transmembrane region" description="Helical" evidence="1">
    <location>
        <begin position="6"/>
        <end position="26"/>
    </location>
</feature>
<dbReference type="SUPFAM" id="SSF103473">
    <property type="entry name" value="MFS general substrate transporter"/>
    <property type="match status" value="1"/>
</dbReference>
<dbReference type="Gene3D" id="1.20.1250.20">
    <property type="entry name" value="MFS general substrate transporter like domains"/>
    <property type="match status" value="1"/>
</dbReference>
<dbReference type="EMBL" id="UINC01216436">
    <property type="protein sequence ID" value="SVE42567.1"/>
    <property type="molecule type" value="Genomic_DNA"/>
</dbReference>
<feature type="non-terminal residue" evidence="2">
    <location>
        <position position="1"/>
    </location>
</feature>
<feature type="transmembrane region" description="Helical" evidence="1">
    <location>
        <begin position="38"/>
        <end position="57"/>
    </location>
</feature>
<proteinExistence type="predicted"/>
<accession>A0A383DDJ6</accession>
<organism evidence="2">
    <name type="scientific">marine metagenome</name>
    <dbReference type="NCBI Taxonomy" id="408172"/>
    <lineage>
        <taxon>unclassified sequences</taxon>
        <taxon>metagenomes</taxon>
        <taxon>ecological metagenomes</taxon>
    </lineage>
</organism>
<name>A0A383DDJ6_9ZZZZ</name>
<feature type="transmembrane region" description="Helical" evidence="1">
    <location>
        <begin position="69"/>
        <end position="88"/>
    </location>
</feature>
<reference evidence="2" key="1">
    <citation type="submission" date="2018-05" db="EMBL/GenBank/DDBJ databases">
        <authorList>
            <person name="Lanie J.A."/>
            <person name="Ng W.-L."/>
            <person name="Kazmierczak K.M."/>
            <person name="Andrzejewski T.M."/>
            <person name="Davidsen T.M."/>
            <person name="Wayne K.J."/>
            <person name="Tettelin H."/>
            <person name="Glass J.I."/>
            <person name="Rusch D."/>
            <person name="Podicherti R."/>
            <person name="Tsui H.-C.T."/>
            <person name="Winkler M.E."/>
        </authorList>
    </citation>
    <scope>NUCLEOTIDE SEQUENCE</scope>
</reference>
<dbReference type="AlphaFoldDB" id="A0A383DDJ6"/>
<keyword evidence="1" id="KW-1133">Transmembrane helix</keyword>
<sequence length="104" mass="11469">PDSVVIFSIVMGSLWLATVPLTSGLVGHIYGLKFMGTLYGLVFFSHQLGGFLGVWLGGYFYDQFGNYDLVWWVGIGVGAFSAIIHFPVREKPMIMPMPPPLKEA</sequence>
<gene>
    <name evidence="2" type="ORF">METZ01_LOCUS495421</name>
</gene>
<dbReference type="InterPro" id="IPR036259">
    <property type="entry name" value="MFS_trans_sf"/>
</dbReference>
<evidence type="ECO:0008006" key="3">
    <source>
        <dbReference type="Google" id="ProtNLM"/>
    </source>
</evidence>
<keyword evidence="1" id="KW-0472">Membrane</keyword>
<evidence type="ECO:0000256" key="1">
    <source>
        <dbReference type="SAM" id="Phobius"/>
    </source>
</evidence>
<keyword evidence="1" id="KW-0812">Transmembrane</keyword>
<protein>
    <recommendedName>
        <fullName evidence="3">Major facilitator superfamily (MFS) profile domain-containing protein</fullName>
    </recommendedName>
</protein>